<name>A0A9N9JZ17_9GLOM</name>
<keyword evidence="1" id="KW-0175">Coiled coil</keyword>
<dbReference type="AlphaFoldDB" id="A0A9N9JZ17"/>
<protein>
    <submittedName>
        <fullName evidence="2">18901_t:CDS:1</fullName>
    </submittedName>
</protein>
<dbReference type="OrthoDB" id="10476262at2759"/>
<dbReference type="EMBL" id="CAJVPZ010069329">
    <property type="protein sequence ID" value="CAG8798893.1"/>
    <property type="molecule type" value="Genomic_DNA"/>
</dbReference>
<sequence length="106" mass="12946">KAKSIQLTIFNLAQENVKIIIEKRKSLTKPSEKETREFTETQHYPKTLKPNSKEYLKARNDYYQKELPNKEMIEQRNQEEIEKLLKELKNEKEFFKESEERLQRNE</sequence>
<feature type="non-terminal residue" evidence="2">
    <location>
        <position position="106"/>
    </location>
</feature>
<gene>
    <name evidence="2" type="ORF">RFULGI_LOCUS17528</name>
</gene>
<comment type="caution">
    <text evidence="2">The sequence shown here is derived from an EMBL/GenBank/DDBJ whole genome shotgun (WGS) entry which is preliminary data.</text>
</comment>
<evidence type="ECO:0000313" key="2">
    <source>
        <dbReference type="EMBL" id="CAG8798893.1"/>
    </source>
</evidence>
<evidence type="ECO:0000256" key="1">
    <source>
        <dbReference type="SAM" id="Coils"/>
    </source>
</evidence>
<reference evidence="2" key="1">
    <citation type="submission" date="2021-06" db="EMBL/GenBank/DDBJ databases">
        <authorList>
            <person name="Kallberg Y."/>
            <person name="Tangrot J."/>
            <person name="Rosling A."/>
        </authorList>
    </citation>
    <scope>NUCLEOTIDE SEQUENCE</scope>
    <source>
        <strain evidence="2">IN212</strain>
    </source>
</reference>
<keyword evidence="3" id="KW-1185">Reference proteome</keyword>
<evidence type="ECO:0000313" key="3">
    <source>
        <dbReference type="Proteomes" id="UP000789396"/>
    </source>
</evidence>
<feature type="coiled-coil region" evidence="1">
    <location>
        <begin position="71"/>
        <end position="105"/>
    </location>
</feature>
<proteinExistence type="predicted"/>
<accession>A0A9N9JZ17</accession>
<feature type="non-terminal residue" evidence="2">
    <location>
        <position position="1"/>
    </location>
</feature>
<organism evidence="2 3">
    <name type="scientific">Racocetra fulgida</name>
    <dbReference type="NCBI Taxonomy" id="60492"/>
    <lineage>
        <taxon>Eukaryota</taxon>
        <taxon>Fungi</taxon>
        <taxon>Fungi incertae sedis</taxon>
        <taxon>Mucoromycota</taxon>
        <taxon>Glomeromycotina</taxon>
        <taxon>Glomeromycetes</taxon>
        <taxon>Diversisporales</taxon>
        <taxon>Gigasporaceae</taxon>
        <taxon>Racocetra</taxon>
    </lineage>
</organism>
<dbReference type="Proteomes" id="UP000789396">
    <property type="component" value="Unassembled WGS sequence"/>
</dbReference>